<dbReference type="Pfam" id="PF05553">
    <property type="entry name" value="DUF761"/>
    <property type="match status" value="1"/>
</dbReference>
<accession>A0A426YG64</accession>
<dbReference type="PANTHER" id="PTHR33265:SF26">
    <property type="entry name" value="OS06G0554600 PROTEIN"/>
    <property type="match status" value="1"/>
</dbReference>
<dbReference type="PANTHER" id="PTHR33265">
    <property type="entry name" value="AVR9/CF-9 RAPIDLY ELICITED PROTEIN-RELATED"/>
    <property type="match status" value="1"/>
</dbReference>
<comment type="caution">
    <text evidence="1">The sequence shown here is derived from an EMBL/GenBank/DDBJ whole genome shotgun (WGS) entry which is preliminary data.</text>
</comment>
<reference evidence="1 2" key="1">
    <citation type="journal article" date="2014" name="Agronomy (Basel)">
        <title>A Draft Genome Sequence for Ensete ventricosum, the Drought-Tolerant Tree Against Hunger.</title>
        <authorList>
            <person name="Harrison J."/>
            <person name="Moore K.A."/>
            <person name="Paszkiewicz K."/>
            <person name="Jones T."/>
            <person name="Grant M."/>
            <person name="Ambacheew D."/>
            <person name="Muzemil S."/>
            <person name="Studholme D.J."/>
        </authorList>
    </citation>
    <scope>NUCLEOTIDE SEQUENCE [LARGE SCALE GENOMIC DNA]</scope>
</reference>
<evidence type="ECO:0000313" key="1">
    <source>
        <dbReference type="EMBL" id="RRT50725.1"/>
    </source>
</evidence>
<name>A0A426YG64_ENSVE</name>
<evidence type="ECO:0000313" key="2">
    <source>
        <dbReference type="Proteomes" id="UP000287651"/>
    </source>
</evidence>
<evidence type="ECO:0008006" key="3">
    <source>
        <dbReference type="Google" id="ProtNLM"/>
    </source>
</evidence>
<gene>
    <name evidence="1" type="ORF">B296_00013070</name>
</gene>
<organism evidence="1 2">
    <name type="scientific">Ensete ventricosum</name>
    <name type="common">Abyssinian banana</name>
    <name type="synonym">Musa ensete</name>
    <dbReference type="NCBI Taxonomy" id="4639"/>
    <lineage>
        <taxon>Eukaryota</taxon>
        <taxon>Viridiplantae</taxon>
        <taxon>Streptophyta</taxon>
        <taxon>Embryophyta</taxon>
        <taxon>Tracheophyta</taxon>
        <taxon>Spermatophyta</taxon>
        <taxon>Magnoliopsida</taxon>
        <taxon>Liliopsida</taxon>
        <taxon>Zingiberales</taxon>
        <taxon>Musaceae</taxon>
        <taxon>Ensete</taxon>
    </lineage>
</organism>
<dbReference type="AlphaFoldDB" id="A0A426YG64"/>
<sequence length="323" mass="36749">MRLHSKFLKRYRTKRCSSRSSNHDYPHESCLGIPSTQPWSDRCRGRHLFDEQPFESSTNAGGKKGTKFLATKLTTKWMDTCSAPLSTIFPSFRFSKNSSLEYTQMDPSLAKRLWHMIRAACYMLRKGFCKHKLMMDLHLLLKRGKLAGKAIGNFITFHHHHDRHTGSDAYPTCSCRSMDPAFSSYNSKEVEFSCTDTPSYPSFFLTAKRKNRHRHSCYGIDVAALAQQLETLSSEISDAESSAMTSASPSPAPMCSFGKSPAAVRQLRVTDSPFPMIDEGVEADGRVDREAEEFIKRFYEKLRLQQSVPATPEYQSRCRRKPA</sequence>
<dbReference type="Proteomes" id="UP000287651">
    <property type="component" value="Unassembled WGS sequence"/>
</dbReference>
<dbReference type="EMBL" id="AMZH03012598">
    <property type="protein sequence ID" value="RRT50725.1"/>
    <property type="molecule type" value="Genomic_DNA"/>
</dbReference>
<dbReference type="InterPro" id="IPR008480">
    <property type="entry name" value="DUF761_pln"/>
</dbReference>
<protein>
    <recommendedName>
        <fullName evidence="3">Avr9/Cf-9 rapidly elicited protein 146</fullName>
    </recommendedName>
</protein>
<proteinExistence type="predicted"/>